<reference evidence="3" key="1">
    <citation type="submission" date="2022-08" db="EMBL/GenBank/DDBJ databases">
        <title>Novel sulphate-reducing endosymbionts in the free-living metamonad Anaeramoeba.</title>
        <authorList>
            <person name="Jerlstrom-Hultqvist J."/>
            <person name="Cepicka I."/>
            <person name="Gallot-Lavallee L."/>
            <person name="Salas-Leiva D."/>
            <person name="Curtis B.A."/>
            <person name="Zahonova K."/>
            <person name="Pipaliya S."/>
            <person name="Dacks J."/>
            <person name="Roger A.J."/>
        </authorList>
    </citation>
    <scope>NUCLEOTIDE SEQUENCE</scope>
    <source>
        <strain evidence="3">Busselton2</strain>
    </source>
</reference>
<dbReference type="SMART" id="SM00175">
    <property type="entry name" value="RAB"/>
    <property type="match status" value="1"/>
</dbReference>
<dbReference type="Gene3D" id="3.40.50.300">
    <property type="entry name" value="P-loop containing nucleotide triphosphate hydrolases"/>
    <property type="match status" value="1"/>
</dbReference>
<dbReference type="SMART" id="SM00173">
    <property type="entry name" value="RAS"/>
    <property type="match status" value="1"/>
</dbReference>
<dbReference type="GO" id="GO:0005525">
    <property type="term" value="F:GTP binding"/>
    <property type="evidence" value="ECO:0007669"/>
    <property type="project" value="UniProtKB-KW"/>
</dbReference>
<evidence type="ECO:0000256" key="2">
    <source>
        <dbReference type="ARBA" id="ARBA00023134"/>
    </source>
</evidence>
<dbReference type="AlphaFoldDB" id="A0AAV7YFM5"/>
<proteinExistence type="predicted"/>
<keyword evidence="1" id="KW-0547">Nucleotide-binding</keyword>
<dbReference type="GO" id="GO:0003924">
    <property type="term" value="F:GTPase activity"/>
    <property type="evidence" value="ECO:0007669"/>
    <property type="project" value="InterPro"/>
</dbReference>
<dbReference type="SUPFAM" id="SSF52540">
    <property type="entry name" value="P-loop containing nucleoside triphosphate hydrolases"/>
    <property type="match status" value="1"/>
</dbReference>
<dbReference type="Pfam" id="PF00071">
    <property type="entry name" value="Ras"/>
    <property type="match status" value="1"/>
</dbReference>
<name>A0AAV7YFM5_9EUKA</name>
<comment type="caution">
    <text evidence="3">The sequence shown here is derived from an EMBL/GenBank/DDBJ whole genome shotgun (WGS) entry which is preliminary data.</text>
</comment>
<accession>A0AAV7YFM5</accession>
<dbReference type="GO" id="GO:0016020">
    <property type="term" value="C:membrane"/>
    <property type="evidence" value="ECO:0007669"/>
    <property type="project" value="InterPro"/>
</dbReference>
<dbReference type="EMBL" id="JANTQA010000063">
    <property type="protein sequence ID" value="KAJ3426722.1"/>
    <property type="molecule type" value="Genomic_DNA"/>
</dbReference>
<gene>
    <name evidence="3" type="ORF">M0812_26290</name>
</gene>
<dbReference type="PROSITE" id="PS51421">
    <property type="entry name" value="RAS"/>
    <property type="match status" value="1"/>
</dbReference>
<protein>
    <submittedName>
        <fullName evidence="3">Ras gtpase-related</fullName>
    </submittedName>
</protein>
<dbReference type="PROSITE" id="PS51419">
    <property type="entry name" value="RAB"/>
    <property type="match status" value="1"/>
</dbReference>
<dbReference type="InterPro" id="IPR005225">
    <property type="entry name" value="Small_GTP-bd"/>
</dbReference>
<organism evidence="3 4">
    <name type="scientific">Anaeramoeba flamelloides</name>
    <dbReference type="NCBI Taxonomy" id="1746091"/>
    <lineage>
        <taxon>Eukaryota</taxon>
        <taxon>Metamonada</taxon>
        <taxon>Anaeramoebidae</taxon>
        <taxon>Anaeramoeba</taxon>
    </lineage>
</organism>
<dbReference type="NCBIfam" id="TIGR00231">
    <property type="entry name" value="small_GTP"/>
    <property type="match status" value="1"/>
</dbReference>
<keyword evidence="2" id="KW-0342">GTP-binding</keyword>
<dbReference type="GO" id="GO:0007165">
    <property type="term" value="P:signal transduction"/>
    <property type="evidence" value="ECO:0007669"/>
    <property type="project" value="InterPro"/>
</dbReference>
<dbReference type="SMART" id="SM00174">
    <property type="entry name" value="RHO"/>
    <property type="match status" value="1"/>
</dbReference>
<dbReference type="PRINTS" id="PR00449">
    <property type="entry name" value="RASTRNSFRMNG"/>
</dbReference>
<evidence type="ECO:0000313" key="3">
    <source>
        <dbReference type="EMBL" id="KAJ3426722.1"/>
    </source>
</evidence>
<dbReference type="InterPro" id="IPR020849">
    <property type="entry name" value="Small_GTPase_Ras-type"/>
</dbReference>
<dbReference type="InterPro" id="IPR027417">
    <property type="entry name" value="P-loop_NTPase"/>
</dbReference>
<dbReference type="PANTHER" id="PTHR24070">
    <property type="entry name" value="RAS, DI-RAS, AND RHEB FAMILY MEMBERS OF SMALL GTPASE SUPERFAMILY"/>
    <property type="match status" value="1"/>
</dbReference>
<evidence type="ECO:0000256" key="1">
    <source>
        <dbReference type="ARBA" id="ARBA00022741"/>
    </source>
</evidence>
<sequence length="201" mass="23602">MEDPKYSEKKIIPNKNKFSMFCLFLERLTVSKLLFKTQNKFSQLNPIKIINVIFFCGNPTIEDVYDKKVVIDEETCWIKIFDTVAEDDYYDPRHPHLSEVEGFLVVYAINSRKSFSKVSSFRKQIQITKNAYKVPMIILGNKNDLENERQVSQCEGKDLATSFDYPFIETSAKTRSNVEEAFCDLVREIRMFKFETQQDNN</sequence>
<dbReference type="InterPro" id="IPR001806">
    <property type="entry name" value="Small_GTPase"/>
</dbReference>
<dbReference type="Proteomes" id="UP001146793">
    <property type="component" value="Unassembled WGS sequence"/>
</dbReference>
<evidence type="ECO:0000313" key="4">
    <source>
        <dbReference type="Proteomes" id="UP001146793"/>
    </source>
</evidence>